<evidence type="ECO:0000259" key="7">
    <source>
        <dbReference type="Pfam" id="PF17188"/>
    </source>
</evidence>
<protein>
    <submittedName>
        <fullName evidence="8">Transcriptional regulator</fullName>
    </submittedName>
</protein>
<keyword evidence="3 5" id="KW-0732">Signal</keyword>
<keyword evidence="4" id="KW-0574">Periplasm</keyword>
<evidence type="ECO:0000256" key="1">
    <source>
        <dbReference type="ARBA" id="ARBA00004418"/>
    </source>
</evidence>
<dbReference type="Pfam" id="PF17188">
    <property type="entry name" value="MucB_RseB_C"/>
    <property type="match status" value="1"/>
</dbReference>
<dbReference type="PANTHER" id="PTHR38782">
    <property type="match status" value="1"/>
</dbReference>
<evidence type="ECO:0000259" key="6">
    <source>
        <dbReference type="Pfam" id="PF03888"/>
    </source>
</evidence>
<dbReference type="GO" id="GO:0045152">
    <property type="term" value="F:antisigma factor binding"/>
    <property type="evidence" value="ECO:0007669"/>
    <property type="project" value="TreeGrafter"/>
</dbReference>
<dbReference type="OrthoDB" id="7067274at2"/>
<dbReference type="InterPro" id="IPR033434">
    <property type="entry name" value="MucB/RseB_N"/>
</dbReference>
<name>A0A3E0TN32_9GAMM</name>
<feature type="signal peptide" evidence="5">
    <location>
        <begin position="1"/>
        <end position="19"/>
    </location>
</feature>
<evidence type="ECO:0000256" key="3">
    <source>
        <dbReference type="ARBA" id="ARBA00022729"/>
    </source>
</evidence>
<dbReference type="PIRSF" id="PIRSF005427">
    <property type="entry name" value="RseB"/>
    <property type="match status" value="1"/>
</dbReference>
<dbReference type="Pfam" id="PF03888">
    <property type="entry name" value="MucB_RseB"/>
    <property type="match status" value="1"/>
</dbReference>
<proteinExistence type="inferred from homology"/>
<dbReference type="Gene3D" id="2.50.20.10">
    <property type="entry name" value="Lipoprotein localisation LolA/LolB/LppX"/>
    <property type="match status" value="1"/>
</dbReference>
<evidence type="ECO:0000256" key="2">
    <source>
        <dbReference type="ARBA" id="ARBA00008150"/>
    </source>
</evidence>
<dbReference type="GO" id="GO:0030288">
    <property type="term" value="C:outer membrane-bounded periplasmic space"/>
    <property type="evidence" value="ECO:0007669"/>
    <property type="project" value="TreeGrafter"/>
</dbReference>
<gene>
    <name evidence="8" type="ORF">DXX93_03755</name>
</gene>
<sequence>MKLISCMLLLLSTSFSAVAMESEQAQSWLKRLSDSLNNLNFTTSFVVVKNNQAEPYHWFHGIGSDKQQLEILSLLNGPRRDVLRRGEIVSYIEPELPPYSVSASHISGPIPAIFSQDVSRLEENYEFISVGRSRVLGKSAQLIRIVARDGHRLGHWLWLDMDTGLPLKMALITRKGQLLEQIQFTHLEITEQPSESLKQLASAELPQVLALPDSKQQTFAWQVNWLPAGFERVSANRHRIANTKQPVEFMLFNDGLVDISVYVNPSQEKQRAVEFVMNGATVILNQITNGIEVSVVGKIPSATAKAIADSVALNGSNQTDAGAQ</sequence>
<dbReference type="GO" id="GO:0032885">
    <property type="term" value="P:regulation of polysaccharide biosynthetic process"/>
    <property type="evidence" value="ECO:0007669"/>
    <property type="project" value="TreeGrafter"/>
</dbReference>
<feature type="chain" id="PRO_5017714265" evidence="5">
    <location>
        <begin position="20"/>
        <end position="324"/>
    </location>
</feature>
<comment type="caution">
    <text evidence="8">The sequence shown here is derived from an EMBL/GenBank/DDBJ whole genome shotgun (WGS) entry which is preliminary data.</text>
</comment>
<comment type="similarity">
    <text evidence="2">Belongs to the RseB family.</text>
</comment>
<evidence type="ECO:0000313" key="8">
    <source>
        <dbReference type="EMBL" id="REL25757.1"/>
    </source>
</evidence>
<dbReference type="PANTHER" id="PTHR38782:SF1">
    <property type="entry name" value="SIGMA-E FACTOR REGULATORY PROTEIN RSEB"/>
    <property type="match status" value="1"/>
</dbReference>
<dbReference type="InterPro" id="IPR038484">
    <property type="entry name" value="MucB/RseB_C_sf"/>
</dbReference>
<evidence type="ECO:0000256" key="4">
    <source>
        <dbReference type="ARBA" id="ARBA00022764"/>
    </source>
</evidence>
<evidence type="ECO:0000313" key="9">
    <source>
        <dbReference type="Proteomes" id="UP000256478"/>
    </source>
</evidence>
<reference evidence="8 9" key="1">
    <citation type="submission" date="2018-08" db="EMBL/GenBank/DDBJ databases">
        <title>Thalassotalea euphylliae genome.</title>
        <authorList>
            <person name="Summers S."/>
            <person name="Rice S.A."/>
            <person name="Freckelton M.L."/>
            <person name="Nedved B.T."/>
            <person name="Hadfield M.G."/>
        </authorList>
    </citation>
    <scope>NUCLEOTIDE SEQUENCE [LARGE SCALE GENOMIC DNA]</scope>
    <source>
        <strain evidence="8 9">H1</strain>
    </source>
</reference>
<accession>A0A3E0TN32</accession>
<dbReference type="Proteomes" id="UP000256478">
    <property type="component" value="Unassembled WGS sequence"/>
</dbReference>
<evidence type="ECO:0000256" key="5">
    <source>
        <dbReference type="SAM" id="SignalP"/>
    </source>
</evidence>
<comment type="subcellular location">
    <subcellularLocation>
        <location evidence="1">Periplasm</location>
    </subcellularLocation>
</comment>
<dbReference type="RefSeq" id="WP_116006883.1">
    <property type="nucleotide sequence ID" value="NZ_QUOU01000001.1"/>
</dbReference>
<dbReference type="InterPro" id="IPR005588">
    <property type="entry name" value="MucB_RseB"/>
</dbReference>
<dbReference type="InterPro" id="IPR033436">
    <property type="entry name" value="MucB/RseB_C"/>
</dbReference>
<dbReference type="CDD" id="cd16327">
    <property type="entry name" value="RseB"/>
    <property type="match status" value="1"/>
</dbReference>
<dbReference type="EMBL" id="QUOU01000001">
    <property type="protein sequence ID" value="REL25757.1"/>
    <property type="molecule type" value="Genomic_DNA"/>
</dbReference>
<organism evidence="8 9">
    <name type="scientific">Thalassotalea euphylliae</name>
    <dbReference type="NCBI Taxonomy" id="1655234"/>
    <lineage>
        <taxon>Bacteria</taxon>
        <taxon>Pseudomonadati</taxon>
        <taxon>Pseudomonadota</taxon>
        <taxon>Gammaproteobacteria</taxon>
        <taxon>Alteromonadales</taxon>
        <taxon>Colwelliaceae</taxon>
        <taxon>Thalassotalea</taxon>
    </lineage>
</organism>
<dbReference type="AlphaFoldDB" id="A0A3E0TN32"/>
<feature type="domain" description="MucB/RseB N-terminal" evidence="6">
    <location>
        <begin position="25"/>
        <end position="206"/>
    </location>
</feature>
<feature type="domain" description="MucB/RseB C-terminal" evidence="7">
    <location>
        <begin position="216"/>
        <end position="311"/>
    </location>
</feature>
<dbReference type="Gene3D" id="3.30.200.100">
    <property type="entry name" value="MucB/RseB, C-terminal domain"/>
    <property type="match status" value="1"/>
</dbReference>